<name>A0AAQ3QF71_9LILI</name>
<evidence type="ECO:0000256" key="2">
    <source>
        <dbReference type="ARBA" id="ARBA00023002"/>
    </source>
</evidence>
<sequence>MNGSVTRGFSVFYLGGTADAAAAPFAFYPSPHQKKAKRKAVQEMLETVKYLIGSAGASGFGSKSTGEEVTAAAPDLRSVTAIITGATSGIGAETARVMVMRGARLLLPARNLKAAEETKIRIEEEFPDASIVVLPLDLSSLSSVRCFVSRFLALRLPLNLLINNAGMFSYDFSVSEDGVEMMFATNYLGPFLLTKLLLNKMVETARETGIQGRIVNITSATHTWFSGDCLSCLDLMTHKKIPYSRSQAYALSKLANVLHTKELAERLKQMDANVTANCVHPGVVPTRLNRDREGFIIVTSSSSINGRFRLLSVLQVPQNHSPGGGDDVLRSHAPAAGRGIGEVLHRLQRGRAVGGGVQPCRGRAAVARVGSHDRSLLEKPHRARSLRQGLDMTHRWRTVPTSNKKKQQKKAAAVEEGVSISREGINEYYDCLPCSPADRVYHRGEPRSWEDLWQFFLDEPSQTESFLLSWRSDPRPILHFKDRGIPHEDRSVIEFLEHHCPSTPFSFKEILQQD</sequence>
<organism evidence="3 4">
    <name type="scientific">Canna indica</name>
    <name type="common">Indian-shot</name>
    <dbReference type="NCBI Taxonomy" id="4628"/>
    <lineage>
        <taxon>Eukaryota</taxon>
        <taxon>Viridiplantae</taxon>
        <taxon>Streptophyta</taxon>
        <taxon>Embryophyta</taxon>
        <taxon>Tracheophyta</taxon>
        <taxon>Spermatophyta</taxon>
        <taxon>Magnoliopsida</taxon>
        <taxon>Liliopsida</taxon>
        <taxon>Zingiberales</taxon>
        <taxon>Cannaceae</taxon>
        <taxon>Canna</taxon>
    </lineage>
</organism>
<dbReference type="PRINTS" id="PR00081">
    <property type="entry name" value="GDHRDH"/>
</dbReference>
<dbReference type="InterPro" id="IPR036291">
    <property type="entry name" value="NAD(P)-bd_dom_sf"/>
</dbReference>
<proteinExistence type="inferred from homology"/>
<protein>
    <submittedName>
        <fullName evidence="3">Short-chain dehydrogenase TIC 32, chloroplastic-like isoform X1</fullName>
    </submittedName>
</protein>
<dbReference type="Pfam" id="PF00106">
    <property type="entry name" value="adh_short"/>
    <property type="match status" value="1"/>
</dbReference>
<gene>
    <name evidence="3" type="ORF">Cni_G19355</name>
</gene>
<keyword evidence="2" id="KW-0560">Oxidoreductase</keyword>
<dbReference type="SUPFAM" id="SSF51735">
    <property type="entry name" value="NAD(P)-binding Rossmann-fold domains"/>
    <property type="match status" value="1"/>
</dbReference>
<dbReference type="PRINTS" id="PR00080">
    <property type="entry name" value="SDRFAMILY"/>
</dbReference>
<reference evidence="3 4" key="1">
    <citation type="submission" date="2023-10" db="EMBL/GenBank/DDBJ databases">
        <title>Chromosome-scale genome assembly provides insights into flower coloration mechanisms of Canna indica.</title>
        <authorList>
            <person name="Li C."/>
        </authorList>
    </citation>
    <scope>NUCLEOTIDE SEQUENCE [LARGE SCALE GENOMIC DNA]</scope>
    <source>
        <tissue evidence="3">Flower</tissue>
    </source>
</reference>
<dbReference type="AlphaFoldDB" id="A0AAQ3QF71"/>
<dbReference type="GO" id="GO:0016491">
    <property type="term" value="F:oxidoreductase activity"/>
    <property type="evidence" value="ECO:0007669"/>
    <property type="project" value="UniProtKB-KW"/>
</dbReference>
<dbReference type="EMBL" id="CP136895">
    <property type="protein sequence ID" value="WOL10596.1"/>
    <property type="molecule type" value="Genomic_DNA"/>
</dbReference>
<comment type="similarity">
    <text evidence="1">Belongs to the short-chain dehydrogenases/reductases (SDR) family.</text>
</comment>
<dbReference type="PANTHER" id="PTHR24320:SF114">
    <property type="entry name" value="OS03G0115700 PROTEIN"/>
    <property type="match status" value="1"/>
</dbReference>
<evidence type="ECO:0000313" key="4">
    <source>
        <dbReference type="Proteomes" id="UP001327560"/>
    </source>
</evidence>
<dbReference type="PANTHER" id="PTHR24320">
    <property type="entry name" value="RETINOL DEHYDROGENASE"/>
    <property type="match status" value="1"/>
</dbReference>
<dbReference type="Proteomes" id="UP001327560">
    <property type="component" value="Chromosome 6"/>
</dbReference>
<dbReference type="Gene3D" id="3.40.50.720">
    <property type="entry name" value="NAD(P)-binding Rossmann-like Domain"/>
    <property type="match status" value="1"/>
</dbReference>
<keyword evidence="4" id="KW-1185">Reference proteome</keyword>
<evidence type="ECO:0000256" key="1">
    <source>
        <dbReference type="ARBA" id="ARBA00006484"/>
    </source>
</evidence>
<evidence type="ECO:0000313" key="3">
    <source>
        <dbReference type="EMBL" id="WOL10596.1"/>
    </source>
</evidence>
<accession>A0AAQ3QF71</accession>
<dbReference type="InterPro" id="IPR002347">
    <property type="entry name" value="SDR_fam"/>
</dbReference>